<evidence type="ECO:0000313" key="2">
    <source>
        <dbReference type="Proteomes" id="UP001163603"/>
    </source>
</evidence>
<protein>
    <submittedName>
        <fullName evidence="1">Uncharacterized protein</fullName>
    </submittedName>
</protein>
<proteinExistence type="predicted"/>
<dbReference type="Proteomes" id="UP001163603">
    <property type="component" value="Chromosome 1"/>
</dbReference>
<comment type="caution">
    <text evidence="1">The sequence shown here is derived from an EMBL/GenBank/DDBJ whole genome shotgun (WGS) entry which is preliminary data.</text>
</comment>
<evidence type="ECO:0000313" key="1">
    <source>
        <dbReference type="EMBL" id="KAJ0052793.1"/>
    </source>
</evidence>
<name>A0ACC0ZJ22_9ROSI</name>
<accession>A0ACC0ZJ22</accession>
<keyword evidence="2" id="KW-1185">Reference proteome</keyword>
<gene>
    <name evidence="1" type="ORF">Pint_00073</name>
</gene>
<sequence length="428" mass="46869">MDGRLFEAARTGNVSLLYQLLLENPLILADCELFSPYENPLHIATKAGQLAFVQQILKQRPDFVRQSNQDGFRPLDIASAIGYVEIVEEITNCHRDVCRLKGREGRTCLHYAAINERVGIIDQLLTTCGECVKDVTSLGETALHLALKYYKLEAFKHLVKWLEGLGLEELVNSVDKDGNAILHLASVELLLSSSNISSILELNVRNSGGFTAMDLLDNTPMDNPNDVRLKEILQFAGALGTETPHNTLIKNPKPSTGVSKDWIKYFQFQMERDSPSDTRNTLLVVAALIATVTFQAGINPPSSFILDTPAANSTNTANSAPPPPAYTPPPPPAYIPGFVPAVTSGLAVVSGSSGSPVTSNLFLFWNSLGLAASLNIIIYLTSRFPFQRELQIAIFSMMFTYGCAVHYVKPAGAIKLMYVRAVFDHIIN</sequence>
<organism evidence="1 2">
    <name type="scientific">Pistacia integerrima</name>
    <dbReference type="NCBI Taxonomy" id="434235"/>
    <lineage>
        <taxon>Eukaryota</taxon>
        <taxon>Viridiplantae</taxon>
        <taxon>Streptophyta</taxon>
        <taxon>Embryophyta</taxon>
        <taxon>Tracheophyta</taxon>
        <taxon>Spermatophyta</taxon>
        <taxon>Magnoliopsida</taxon>
        <taxon>eudicotyledons</taxon>
        <taxon>Gunneridae</taxon>
        <taxon>Pentapetalae</taxon>
        <taxon>rosids</taxon>
        <taxon>malvids</taxon>
        <taxon>Sapindales</taxon>
        <taxon>Anacardiaceae</taxon>
        <taxon>Pistacia</taxon>
    </lineage>
</organism>
<dbReference type="EMBL" id="CM047736">
    <property type="protein sequence ID" value="KAJ0052793.1"/>
    <property type="molecule type" value="Genomic_DNA"/>
</dbReference>
<reference evidence="2" key="1">
    <citation type="journal article" date="2023" name="G3 (Bethesda)">
        <title>Genome assembly and association tests identify interacting loci associated with vigor, precocity, and sex in interspecific pistachio rootstocks.</title>
        <authorList>
            <person name="Palmer W."/>
            <person name="Jacygrad E."/>
            <person name="Sagayaradj S."/>
            <person name="Cavanaugh K."/>
            <person name="Han R."/>
            <person name="Bertier L."/>
            <person name="Beede B."/>
            <person name="Kafkas S."/>
            <person name="Golino D."/>
            <person name="Preece J."/>
            <person name="Michelmore R."/>
        </authorList>
    </citation>
    <scope>NUCLEOTIDE SEQUENCE [LARGE SCALE GENOMIC DNA]</scope>
</reference>